<keyword evidence="3" id="KW-1185">Reference proteome</keyword>
<dbReference type="RefSeq" id="WP_248477953.1">
    <property type="nucleotide sequence ID" value="NZ_JALPRF010000002.1"/>
</dbReference>
<dbReference type="SUPFAM" id="SSF48317">
    <property type="entry name" value="Acid phosphatase/Vanadium-dependent haloperoxidase"/>
    <property type="match status" value="1"/>
</dbReference>
<dbReference type="InterPro" id="IPR000326">
    <property type="entry name" value="PAP2/HPO"/>
</dbReference>
<dbReference type="CDD" id="cd01610">
    <property type="entry name" value="PAP2_like"/>
    <property type="match status" value="1"/>
</dbReference>
<name>A0ABT0HP39_9BACT</name>
<evidence type="ECO:0000259" key="1">
    <source>
        <dbReference type="SMART" id="SM00014"/>
    </source>
</evidence>
<dbReference type="EMBL" id="JALPRF010000002">
    <property type="protein sequence ID" value="MCK8493403.1"/>
    <property type="molecule type" value="Genomic_DNA"/>
</dbReference>
<evidence type="ECO:0000313" key="2">
    <source>
        <dbReference type="EMBL" id="MCK8493403.1"/>
    </source>
</evidence>
<dbReference type="Pfam" id="PF01569">
    <property type="entry name" value="PAP2"/>
    <property type="match status" value="1"/>
</dbReference>
<comment type="caution">
    <text evidence="2">The sequence shown here is derived from an EMBL/GenBank/DDBJ whole genome shotgun (WGS) entry which is preliminary data.</text>
</comment>
<feature type="domain" description="Phosphatidic acid phosphatase type 2/haloperoxidase" evidence="1">
    <location>
        <begin position="133"/>
        <end position="254"/>
    </location>
</feature>
<dbReference type="SMART" id="SM00014">
    <property type="entry name" value="acidPPc"/>
    <property type="match status" value="1"/>
</dbReference>
<gene>
    <name evidence="2" type="ORF">M0L20_16160</name>
</gene>
<evidence type="ECO:0000313" key="3">
    <source>
        <dbReference type="Proteomes" id="UP001202180"/>
    </source>
</evidence>
<dbReference type="PANTHER" id="PTHR14969">
    <property type="entry name" value="SPHINGOSINE-1-PHOSPHATE PHOSPHOHYDROLASE"/>
    <property type="match status" value="1"/>
</dbReference>
<dbReference type="Proteomes" id="UP001202180">
    <property type="component" value="Unassembled WGS sequence"/>
</dbReference>
<reference evidence="2 3" key="1">
    <citation type="submission" date="2022-04" db="EMBL/GenBank/DDBJ databases">
        <title>Spirosoma sp. strain RP8 genome sequencing and assembly.</title>
        <authorList>
            <person name="Jung Y."/>
        </authorList>
    </citation>
    <scope>NUCLEOTIDE SEQUENCE [LARGE SCALE GENOMIC DNA]</scope>
    <source>
        <strain evidence="2 3">RP8</strain>
    </source>
</reference>
<dbReference type="Gene3D" id="1.20.144.10">
    <property type="entry name" value="Phosphatidic acid phosphatase type 2/haloperoxidase"/>
    <property type="match status" value="1"/>
</dbReference>
<accession>A0ABT0HP39</accession>
<dbReference type="InterPro" id="IPR036938">
    <property type="entry name" value="PAP2/HPO_sf"/>
</dbReference>
<dbReference type="PANTHER" id="PTHR14969:SF13">
    <property type="entry name" value="AT30094P"/>
    <property type="match status" value="1"/>
</dbReference>
<protein>
    <submittedName>
        <fullName evidence="2">Phosphatase PAP2 family protein</fullName>
    </submittedName>
</protein>
<organism evidence="2 3">
    <name type="scientific">Spirosoma liriopis</name>
    <dbReference type="NCBI Taxonomy" id="2937440"/>
    <lineage>
        <taxon>Bacteria</taxon>
        <taxon>Pseudomonadati</taxon>
        <taxon>Bacteroidota</taxon>
        <taxon>Cytophagia</taxon>
        <taxon>Cytophagales</taxon>
        <taxon>Cytophagaceae</taxon>
        <taxon>Spirosoma</taxon>
    </lineage>
</organism>
<proteinExistence type="predicted"/>
<sequence>MRLRFRHSSSVLFLWLTIQSLVSTAQFTSPRLLNTEYADSPYELKSGRELGLLGAGVVTYGVSVLLDKAVDPLTPDQVSALDRNDINAFDRPATANWNPSIAKASDITLYTNVALPALLTLGLKPMRQDVKTLGIMYIETLLLANGVESTVKALSQRPRPFVFNPDVPLERKLNRDARQSFFSGHATTAFATAVFTSEVFRHYFPYSKLKPVVWAGTLGLATATCVMRYESGRHYYTDLLAGAAFGSLVGWVIPKLHEVKNRGKVGRRFDIQPWTNGSSTGLYTRFQFHSRSRLYP</sequence>